<gene>
    <name evidence="3" type="ORF">GII31_04080</name>
</gene>
<sequence length="492" mass="52226">MIQQSGSWHTWGEVRALAEAITGELDRIGAGQGARVGVVLSNSMPSVAALAAILSTGRTIVTLNPMQPAARVARDLANSAPDVVLAPRESWSAAEFRDAVTRLAISGYSFADAALISETEAPVKQGAAKPEAATAARGTVAIEMFTSGTTGAPKRIPLSWRQLDSTLAAVHARVAQPEQRPAPLTGRVALVTLSMVHIGGMWGVLQALSEARPFVLLERFTVEGWTAAIEEHQPRIASLPPAAMRSVLSARVPATRLSSLRAVTAGTTFVSPDLADEFIGRYGIPVLIVYGATEFSGAVAGWTKPMHNEWWARKRGSVGRPFPGVSMRTVDDSGAVLPAGEAGRLEVRSGQTVSGADGWVRTSDLAHLDDDGFLFIDGRADDAIVRGGFKVQPEVVADALRAHEAILDATVYGRADERLGQVPVAVVEWVPGATSVAEAELKEFLRGHLTAYEIPVTIHGVDALPRSASLKVDRRRLLEMVADIEAAQGNQE</sequence>
<feature type="domain" description="AMP-binding enzyme C-terminal" evidence="2">
    <location>
        <begin position="398"/>
        <end position="471"/>
    </location>
</feature>
<dbReference type="InterPro" id="IPR000873">
    <property type="entry name" value="AMP-dep_synth/lig_dom"/>
</dbReference>
<evidence type="ECO:0000313" key="3">
    <source>
        <dbReference type="EMBL" id="QHN37327.1"/>
    </source>
</evidence>
<keyword evidence="4" id="KW-1185">Reference proteome</keyword>
<dbReference type="Gene3D" id="3.30.300.30">
    <property type="match status" value="1"/>
</dbReference>
<dbReference type="PANTHER" id="PTHR43201:SF32">
    <property type="entry name" value="2-SUCCINYLBENZOATE--COA LIGASE, CHLOROPLASTIC_PEROXISOMAL"/>
    <property type="match status" value="1"/>
</dbReference>
<accession>A0ABX6IN04</accession>
<dbReference type="Gene3D" id="3.40.50.12780">
    <property type="entry name" value="N-terminal domain of ligase-like"/>
    <property type="match status" value="1"/>
</dbReference>
<dbReference type="Proteomes" id="UP001059836">
    <property type="component" value="Chromosome"/>
</dbReference>
<dbReference type="RefSeq" id="WP_213249819.1">
    <property type="nucleotide sequence ID" value="NZ_CP045806.1"/>
</dbReference>
<dbReference type="InterPro" id="IPR042099">
    <property type="entry name" value="ANL_N_sf"/>
</dbReference>
<dbReference type="PANTHER" id="PTHR43201">
    <property type="entry name" value="ACYL-COA SYNTHETASE"/>
    <property type="match status" value="1"/>
</dbReference>
<organism evidence="3 4">
    <name type="scientific">Gordonia pseudamarae</name>
    <dbReference type="NCBI Taxonomy" id="2831662"/>
    <lineage>
        <taxon>Bacteria</taxon>
        <taxon>Bacillati</taxon>
        <taxon>Actinomycetota</taxon>
        <taxon>Actinomycetes</taxon>
        <taxon>Mycobacteriales</taxon>
        <taxon>Gordoniaceae</taxon>
        <taxon>Gordonia</taxon>
    </lineage>
</organism>
<dbReference type="SUPFAM" id="SSF56801">
    <property type="entry name" value="Acetyl-CoA synthetase-like"/>
    <property type="match status" value="1"/>
</dbReference>
<dbReference type="EMBL" id="CP045809">
    <property type="protein sequence ID" value="QHN37327.1"/>
    <property type="molecule type" value="Genomic_DNA"/>
</dbReference>
<evidence type="ECO:0000259" key="2">
    <source>
        <dbReference type="Pfam" id="PF13193"/>
    </source>
</evidence>
<proteinExistence type="predicted"/>
<feature type="domain" description="AMP-dependent synthetase/ligase" evidence="1">
    <location>
        <begin position="5"/>
        <end position="355"/>
    </location>
</feature>
<reference evidence="3" key="1">
    <citation type="journal article" date="2021" name="Nat. Microbiol.">
        <title>Cocultivation of an ultrasmall environmental parasitic bacterium with lytic ability against bacteria associated with wastewater foams.</title>
        <authorList>
            <person name="Batinovic S."/>
            <person name="Rose J.J.A."/>
            <person name="Ratcliffe J."/>
            <person name="Seviour R.J."/>
            <person name="Petrovski S."/>
        </authorList>
    </citation>
    <scope>NUCLEOTIDE SEQUENCE</scope>
    <source>
        <strain evidence="3">CON9</strain>
    </source>
</reference>
<name>A0ABX6IN04_9ACTN</name>
<dbReference type="Pfam" id="PF13193">
    <property type="entry name" value="AMP-binding_C"/>
    <property type="match status" value="1"/>
</dbReference>
<dbReference type="CDD" id="cd04433">
    <property type="entry name" value="AFD_class_I"/>
    <property type="match status" value="1"/>
</dbReference>
<evidence type="ECO:0000313" key="4">
    <source>
        <dbReference type="Proteomes" id="UP001059836"/>
    </source>
</evidence>
<dbReference type="InterPro" id="IPR025110">
    <property type="entry name" value="AMP-bd_C"/>
</dbReference>
<protein>
    <submittedName>
        <fullName evidence="3">AMP-binding protein</fullName>
    </submittedName>
</protein>
<dbReference type="InterPro" id="IPR045851">
    <property type="entry name" value="AMP-bd_C_sf"/>
</dbReference>
<dbReference type="Pfam" id="PF00501">
    <property type="entry name" value="AMP-binding"/>
    <property type="match status" value="1"/>
</dbReference>
<evidence type="ECO:0000259" key="1">
    <source>
        <dbReference type="Pfam" id="PF00501"/>
    </source>
</evidence>